<dbReference type="InterPro" id="IPR002545">
    <property type="entry name" value="CheW-lke_dom"/>
</dbReference>
<dbReference type="PROSITE" id="PS50894">
    <property type="entry name" value="HPT"/>
    <property type="match status" value="1"/>
</dbReference>
<dbReference type="SUPFAM" id="SSF47226">
    <property type="entry name" value="Histidine-containing phosphotransfer domain, HPT domain"/>
    <property type="match status" value="1"/>
</dbReference>
<evidence type="ECO:0000259" key="11">
    <source>
        <dbReference type="PROSITE" id="PS50110"/>
    </source>
</evidence>
<dbReference type="PROSITE" id="PS50109">
    <property type="entry name" value="HIS_KIN"/>
    <property type="match status" value="1"/>
</dbReference>
<comment type="catalytic activity">
    <reaction evidence="1">
        <text>ATP + protein L-histidine = ADP + protein N-phospho-L-histidine.</text>
        <dbReference type="EC" id="2.7.13.3"/>
    </reaction>
</comment>
<dbReference type="PRINTS" id="PR00344">
    <property type="entry name" value="BCTRLSENSOR"/>
</dbReference>
<dbReference type="InterPro" id="IPR003594">
    <property type="entry name" value="HATPase_dom"/>
</dbReference>
<keyword evidence="3 9" id="KW-0597">Phosphoprotein</keyword>
<dbReference type="CDD" id="cd17574">
    <property type="entry name" value="REC_OmpR"/>
    <property type="match status" value="1"/>
</dbReference>
<feature type="domain" description="HPt" evidence="13">
    <location>
        <begin position="5"/>
        <end position="112"/>
    </location>
</feature>
<evidence type="ECO:0000256" key="9">
    <source>
        <dbReference type="PROSITE-ProRule" id="PRU00169"/>
    </source>
</evidence>
<evidence type="ECO:0000256" key="6">
    <source>
        <dbReference type="ARBA" id="ARBA00022777"/>
    </source>
</evidence>
<reference evidence="14 15" key="1">
    <citation type="submission" date="2024-09" db="EMBL/GenBank/DDBJ databases">
        <title>Laminarin stimulates single cell rates of sulfate reduction while oxygen inhibits transcriptomic activity in coastal marine sediment.</title>
        <authorList>
            <person name="Lindsay M."/>
            <person name="Orcutt B."/>
            <person name="Emerson D."/>
            <person name="Stepanauskas R."/>
            <person name="D'Angelo T."/>
        </authorList>
    </citation>
    <scope>NUCLEOTIDE SEQUENCE [LARGE SCALE GENOMIC DNA]</scope>
    <source>
        <strain evidence="14">SAG AM-311-K15</strain>
    </source>
</reference>
<dbReference type="CDD" id="cd00088">
    <property type="entry name" value="HPT"/>
    <property type="match status" value="1"/>
</dbReference>
<dbReference type="SUPFAM" id="SSF50341">
    <property type="entry name" value="CheW-like"/>
    <property type="match status" value="1"/>
</dbReference>
<dbReference type="SMART" id="SM00387">
    <property type="entry name" value="HATPase_c"/>
    <property type="match status" value="1"/>
</dbReference>
<dbReference type="InterPro" id="IPR036641">
    <property type="entry name" value="HPT_dom_sf"/>
</dbReference>
<dbReference type="InterPro" id="IPR001789">
    <property type="entry name" value="Sig_transdc_resp-reg_receiver"/>
</dbReference>
<dbReference type="Pfam" id="PF01627">
    <property type="entry name" value="Hpt"/>
    <property type="match status" value="1"/>
</dbReference>
<feature type="domain" description="Histidine kinase" evidence="10">
    <location>
        <begin position="202"/>
        <end position="470"/>
    </location>
</feature>
<dbReference type="PROSITE" id="PS50851">
    <property type="entry name" value="CHEW"/>
    <property type="match status" value="1"/>
</dbReference>
<feature type="domain" description="CheW-like" evidence="12">
    <location>
        <begin position="472"/>
        <end position="609"/>
    </location>
</feature>
<dbReference type="Pfam" id="PF01584">
    <property type="entry name" value="CheW"/>
    <property type="match status" value="1"/>
</dbReference>
<dbReference type="PROSITE" id="PS50110">
    <property type="entry name" value="RESPONSE_REGULATORY"/>
    <property type="match status" value="1"/>
</dbReference>
<accession>A0ABV6YTI3</accession>
<dbReference type="InterPro" id="IPR036890">
    <property type="entry name" value="HATPase_C_sf"/>
</dbReference>
<evidence type="ECO:0000256" key="8">
    <source>
        <dbReference type="PROSITE-ProRule" id="PRU00110"/>
    </source>
</evidence>
<dbReference type="Gene3D" id="3.40.50.2300">
    <property type="match status" value="1"/>
</dbReference>
<evidence type="ECO:0000256" key="4">
    <source>
        <dbReference type="ARBA" id="ARBA00022679"/>
    </source>
</evidence>
<comment type="function">
    <text evidence="7">Involved in the transmission of sensory signals from the chemoreceptors to the flagellar motors. CheA is autophosphorylated; it can transfer its phosphate group to either CheB or CheY.</text>
</comment>
<dbReference type="SMART" id="SM00448">
    <property type="entry name" value="REC"/>
    <property type="match status" value="1"/>
</dbReference>
<keyword evidence="6" id="KW-0418">Kinase</keyword>
<organism evidence="14 15">
    <name type="scientific">candidate division CSSED10-310 bacterium</name>
    <dbReference type="NCBI Taxonomy" id="2855610"/>
    <lineage>
        <taxon>Bacteria</taxon>
        <taxon>Bacteria division CSSED10-310</taxon>
    </lineage>
</organism>
<dbReference type="InterPro" id="IPR051315">
    <property type="entry name" value="Bact_Chemotaxis_CheA"/>
</dbReference>
<name>A0ABV6YTI3_UNCC1</name>
<dbReference type="Gene3D" id="2.30.30.40">
    <property type="entry name" value="SH3 Domains"/>
    <property type="match status" value="1"/>
</dbReference>
<dbReference type="SUPFAM" id="SSF55874">
    <property type="entry name" value="ATPase domain of HSP90 chaperone/DNA topoisomerase II/histidine kinase"/>
    <property type="match status" value="1"/>
</dbReference>
<dbReference type="InterPro" id="IPR008207">
    <property type="entry name" value="Sig_transdc_His_kin_Hpt_dom"/>
</dbReference>
<proteinExistence type="predicted"/>
<evidence type="ECO:0000256" key="1">
    <source>
        <dbReference type="ARBA" id="ARBA00000085"/>
    </source>
</evidence>
<evidence type="ECO:0000256" key="7">
    <source>
        <dbReference type="ARBA" id="ARBA00035100"/>
    </source>
</evidence>
<gene>
    <name evidence="14" type="ORF">ACFL27_04840</name>
</gene>
<dbReference type="SMART" id="SM00073">
    <property type="entry name" value="HPT"/>
    <property type="match status" value="1"/>
</dbReference>
<comment type="caution">
    <text evidence="14">The sequence shown here is derived from an EMBL/GenBank/DDBJ whole genome shotgun (WGS) entry which is preliminary data.</text>
</comment>
<dbReference type="InterPro" id="IPR036061">
    <property type="entry name" value="CheW-like_dom_sf"/>
</dbReference>
<dbReference type="InterPro" id="IPR005467">
    <property type="entry name" value="His_kinase_dom"/>
</dbReference>
<dbReference type="InterPro" id="IPR004358">
    <property type="entry name" value="Sig_transdc_His_kin-like_C"/>
</dbReference>
<dbReference type="InterPro" id="IPR011006">
    <property type="entry name" value="CheY-like_superfamily"/>
</dbReference>
<dbReference type="Gene3D" id="1.20.120.160">
    <property type="entry name" value="HPT domain"/>
    <property type="match status" value="1"/>
</dbReference>
<dbReference type="Pfam" id="PF00072">
    <property type="entry name" value="Response_reg"/>
    <property type="match status" value="1"/>
</dbReference>
<dbReference type="Pfam" id="PF02518">
    <property type="entry name" value="HATPase_c"/>
    <property type="match status" value="1"/>
</dbReference>
<evidence type="ECO:0000259" key="10">
    <source>
        <dbReference type="PROSITE" id="PS50109"/>
    </source>
</evidence>
<feature type="domain" description="Response regulatory" evidence="11">
    <location>
        <begin position="627"/>
        <end position="743"/>
    </location>
</feature>
<sequence>MEDLTKEEFTELFSAFRAEIQLQTTQVSKDLLYLEKKPRAKDKEEIFNRIMREAHNVKGAARIVDLPEVSEIAQNFESVVGAVKEEKIELTRDLFDLLHFAMDTVLKAIEHRIRGNILDVSDIATKLNIVSEAGTVAIADLSSAAEIESVDQESEESAPAETIQLEEKIFISTKRIDVLMDWVGELLISKLKNEQRLSEFIAIQHELENALQEQGDVQAVLSKITRTIPDTDVVFLMKLYQDLKATLIEQGNMLRAVVKGYQQDARHLSLVADFLHQSIKKTRMLPISTIFDTFEKMVRDLSRKQQKKVNMVVKGRATELDRQILEKIRDPLMHIIRNAIDHGLETPDQRTSAQKPEQGTIILEAMQRGNAIFIIIRDDGAGIDREKIIGNAIKKNLITPEEAALLEGDLAYSLIFRPGFSTKEIVTDISGRGFGMDVAKKNVEDLQGMITIQSEKNKGTEISIQIPLTLATLKILLISVAGEVIAIPSMAINKILKIKSEDIITLEGRTVIQIDQEPIALAWLKDILKLPGKGQIKRDKAELFCVLLSFSGGKGAFIVDEVQGEQDVVIKKLGEADSRIKCLSGATILSTGKVVIIVNPAELIQLTRGRSITTYLKPLEEKIAPKRILVIDDSITTRNFEKAVLTGAGYEVVSATNGEEGLAIIRQDSFDLVVSDIQMPKIDGLQFTEQVKRDPTLSATPVILISSLESKDEIARGLEVGADAYITKQTFSRQTLLETVQRFI</sequence>
<evidence type="ECO:0000256" key="3">
    <source>
        <dbReference type="ARBA" id="ARBA00022553"/>
    </source>
</evidence>
<evidence type="ECO:0000313" key="15">
    <source>
        <dbReference type="Proteomes" id="UP001594351"/>
    </source>
</evidence>
<evidence type="ECO:0000256" key="2">
    <source>
        <dbReference type="ARBA" id="ARBA00012438"/>
    </source>
</evidence>
<keyword evidence="5" id="KW-0547">Nucleotide-binding</keyword>
<evidence type="ECO:0000259" key="12">
    <source>
        <dbReference type="PROSITE" id="PS50851"/>
    </source>
</evidence>
<protein>
    <recommendedName>
        <fullName evidence="2">histidine kinase</fullName>
        <ecNumber evidence="2">2.7.13.3</ecNumber>
    </recommendedName>
</protein>
<dbReference type="PANTHER" id="PTHR43395">
    <property type="entry name" value="SENSOR HISTIDINE KINASE CHEA"/>
    <property type="match status" value="1"/>
</dbReference>
<evidence type="ECO:0000256" key="5">
    <source>
        <dbReference type="ARBA" id="ARBA00022741"/>
    </source>
</evidence>
<dbReference type="Gene3D" id="3.30.565.10">
    <property type="entry name" value="Histidine kinase-like ATPase, C-terminal domain"/>
    <property type="match status" value="1"/>
</dbReference>
<feature type="modified residue" description="4-aspartylphosphate" evidence="9">
    <location>
        <position position="676"/>
    </location>
</feature>
<evidence type="ECO:0000259" key="13">
    <source>
        <dbReference type="PROSITE" id="PS50894"/>
    </source>
</evidence>
<dbReference type="EMBL" id="JBHPBY010000043">
    <property type="protein sequence ID" value="MFC1849519.1"/>
    <property type="molecule type" value="Genomic_DNA"/>
</dbReference>
<keyword evidence="4" id="KW-0808">Transferase</keyword>
<feature type="modified residue" description="Phosphohistidine" evidence="8">
    <location>
        <position position="55"/>
    </location>
</feature>
<dbReference type="SMART" id="SM00260">
    <property type="entry name" value="CheW"/>
    <property type="match status" value="1"/>
</dbReference>
<dbReference type="EC" id="2.7.13.3" evidence="2"/>
<keyword evidence="15" id="KW-1185">Reference proteome</keyword>
<dbReference type="PANTHER" id="PTHR43395:SF10">
    <property type="entry name" value="CHEMOTAXIS PROTEIN CHEA"/>
    <property type="match status" value="1"/>
</dbReference>
<evidence type="ECO:0000313" key="14">
    <source>
        <dbReference type="EMBL" id="MFC1849519.1"/>
    </source>
</evidence>
<dbReference type="SUPFAM" id="SSF52172">
    <property type="entry name" value="CheY-like"/>
    <property type="match status" value="1"/>
</dbReference>
<dbReference type="Proteomes" id="UP001594351">
    <property type="component" value="Unassembled WGS sequence"/>
</dbReference>